<dbReference type="EMBL" id="DS989822">
    <property type="protein sequence ID" value="EFQ97314.1"/>
    <property type="molecule type" value="Genomic_DNA"/>
</dbReference>
<evidence type="ECO:0000313" key="2">
    <source>
        <dbReference type="EMBL" id="EFQ97314.1"/>
    </source>
</evidence>
<dbReference type="HOGENOM" id="CLU_2170456_0_0_1"/>
<feature type="compositionally biased region" description="Basic and acidic residues" evidence="1">
    <location>
        <begin position="80"/>
        <end position="110"/>
    </location>
</feature>
<reference evidence="3" key="1">
    <citation type="journal article" date="2012" name="MBio">
        <title>Comparative genome analysis of Trichophyton rubrum and related dermatophytes reveals candidate genes involved in infection.</title>
        <authorList>
            <person name="Martinez D.A."/>
            <person name="Oliver B.G."/>
            <person name="Graeser Y."/>
            <person name="Goldberg J.M."/>
            <person name="Li W."/>
            <person name="Martinez-Rossi N.M."/>
            <person name="Monod M."/>
            <person name="Shelest E."/>
            <person name="Barton R.C."/>
            <person name="Birch E."/>
            <person name="Brakhage A.A."/>
            <person name="Chen Z."/>
            <person name="Gurr S.J."/>
            <person name="Heiman D."/>
            <person name="Heitman J."/>
            <person name="Kosti I."/>
            <person name="Rossi A."/>
            <person name="Saif S."/>
            <person name="Samalova M."/>
            <person name="Saunders C.W."/>
            <person name="Shea T."/>
            <person name="Summerbell R.C."/>
            <person name="Xu J."/>
            <person name="Young S."/>
            <person name="Zeng Q."/>
            <person name="Birren B.W."/>
            <person name="Cuomo C.A."/>
            <person name="White T.C."/>
        </authorList>
    </citation>
    <scope>NUCLEOTIDE SEQUENCE [LARGE SCALE GENOMIC DNA]</scope>
    <source>
        <strain evidence="3">ATCC MYA-4604 / CBS 118893</strain>
    </source>
</reference>
<feature type="compositionally biased region" description="Basic residues" evidence="1">
    <location>
        <begin position="51"/>
        <end position="62"/>
    </location>
</feature>
<name>E5QZ82_ARTGP</name>
<proteinExistence type="predicted"/>
<accession>E5QZ82</accession>
<feature type="region of interest" description="Disordered" evidence="1">
    <location>
        <begin position="1"/>
        <end position="110"/>
    </location>
</feature>
<evidence type="ECO:0000313" key="3">
    <source>
        <dbReference type="Proteomes" id="UP000002669"/>
    </source>
</evidence>
<organism evidence="3">
    <name type="scientific">Arthroderma gypseum (strain ATCC MYA-4604 / CBS 118893)</name>
    <name type="common">Microsporum gypseum</name>
    <dbReference type="NCBI Taxonomy" id="535722"/>
    <lineage>
        <taxon>Eukaryota</taxon>
        <taxon>Fungi</taxon>
        <taxon>Dikarya</taxon>
        <taxon>Ascomycota</taxon>
        <taxon>Pezizomycotina</taxon>
        <taxon>Eurotiomycetes</taxon>
        <taxon>Eurotiomycetidae</taxon>
        <taxon>Onygenales</taxon>
        <taxon>Arthrodermataceae</taxon>
        <taxon>Nannizzia</taxon>
    </lineage>
</organism>
<feature type="compositionally biased region" description="Basic and acidic residues" evidence="1">
    <location>
        <begin position="9"/>
        <end position="19"/>
    </location>
</feature>
<evidence type="ECO:0000256" key="1">
    <source>
        <dbReference type="SAM" id="MobiDB-lite"/>
    </source>
</evidence>
<dbReference type="VEuPathDB" id="FungiDB:MGYG_08891"/>
<gene>
    <name evidence="2" type="ORF">MGYG_08891</name>
</gene>
<dbReference type="Proteomes" id="UP000002669">
    <property type="component" value="Unassembled WGS sequence"/>
</dbReference>
<keyword evidence="3" id="KW-1185">Reference proteome</keyword>
<dbReference type="InParanoid" id="E5QZ82"/>
<dbReference type="GeneID" id="10031583"/>
<dbReference type="AlphaFoldDB" id="E5QZ82"/>
<protein>
    <submittedName>
        <fullName evidence="2">Uncharacterized protein</fullName>
    </submittedName>
</protein>
<sequence>MDEPTNDGRQGEDKERDTSRGLTAAKPGIFLATRQDRRTDGDEDEDEGKRPRGRAVLLHRGRQTGAHSSSLPICRCWDPGQREPEPEGERGRQRLDFRPRSRLREETLRD</sequence>
<dbReference type="RefSeq" id="XP_003176266.1">
    <property type="nucleotide sequence ID" value="XM_003176218.1"/>
</dbReference>